<comment type="caution">
    <text evidence="5">The sequence shown here is derived from an EMBL/GenBank/DDBJ whole genome shotgun (WGS) entry which is preliminary data.</text>
</comment>
<dbReference type="GO" id="GO:0051075">
    <property type="term" value="F:S-adenosylmethionine:tRNA ribosyltransferase-isomerase activity"/>
    <property type="evidence" value="ECO:0007669"/>
    <property type="project" value="TreeGrafter"/>
</dbReference>
<evidence type="ECO:0000256" key="1">
    <source>
        <dbReference type="ARBA" id="ARBA00022490"/>
    </source>
</evidence>
<dbReference type="InterPro" id="IPR042118">
    <property type="entry name" value="QueA_dom1"/>
</dbReference>
<dbReference type="InterPro" id="IPR003699">
    <property type="entry name" value="QueA"/>
</dbReference>
<dbReference type="Proteomes" id="UP000321532">
    <property type="component" value="Unassembled WGS sequence"/>
</dbReference>
<evidence type="ECO:0000256" key="4">
    <source>
        <dbReference type="ARBA" id="ARBA00022785"/>
    </source>
</evidence>
<keyword evidence="5" id="KW-0413">Isomerase</keyword>
<dbReference type="Gene3D" id="3.40.1780.10">
    <property type="entry name" value="QueA-like"/>
    <property type="match status" value="1"/>
</dbReference>
<dbReference type="InterPro" id="IPR042119">
    <property type="entry name" value="QueA_dom2"/>
</dbReference>
<dbReference type="RefSeq" id="WP_146895860.1">
    <property type="nucleotide sequence ID" value="NZ_BJYS01000006.1"/>
</dbReference>
<evidence type="ECO:0000313" key="6">
    <source>
        <dbReference type="Proteomes" id="UP000321532"/>
    </source>
</evidence>
<keyword evidence="3" id="KW-0949">S-adenosyl-L-methionine</keyword>
<evidence type="ECO:0000313" key="5">
    <source>
        <dbReference type="EMBL" id="GEO03476.1"/>
    </source>
</evidence>
<gene>
    <name evidence="5" type="primary">queA_1</name>
    <name evidence="5" type="ORF">AAE02nite_11400</name>
</gene>
<proteinExistence type="predicted"/>
<keyword evidence="1" id="KW-0963">Cytoplasm</keyword>
<keyword evidence="4" id="KW-0671">Queuosine biosynthesis</keyword>
<name>A0A512AUS6_9BACT</name>
<keyword evidence="2 5" id="KW-0808">Transferase</keyword>
<evidence type="ECO:0000256" key="2">
    <source>
        <dbReference type="ARBA" id="ARBA00022679"/>
    </source>
</evidence>
<dbReference type="GO" id="GO:0008616">
    <property type="term" value="P:tRNA queuosine(34) biosynthetic process"/>
    <property type="evidence" value="ECO:0007669"/>
    <property type="project" value="UniProtKB-KW"/>
</dbReference>
<dbReference type="PANTHER" id="PTHR30307">
    <property type="entry name" value="S-ADENOSYLMETHIONINE:TRNA RIBOSYLTRANSFERASE-ISOMERASE"/>
    <property type="match status" value="1"/>
</dbReference>
<evidence type="ECO:0000256" key="3">
    <source>
        <dbReference type="ARBA" id="ARBA00022691"/>
    </source>
</evidence>
<dbReference type="EMBL" id="BJYS01000006">
    <property type="protein sequence ID" value="GEO03476.1"/>
    <property type="molecule type" value="Genomic_DNA"/>
</dbReference>
<keyword evidence="6" id="KW-1185">Reference proteome</keyword>
<organism evidence="5 6">
    <name type="scientific">Adhaeribacter aerolatus</name>
    <dbReference type="NCBI Taxonomy" id="670289"/>
    <lineage>
        <taxon>Bacteria</taxon>
        <taxon>Pseudomonadati</taxon>
        <taxon>Bacteroidota</taxon>
        <taxon>Cytophagia</taxon>
        <taxon>Cytophagales</taxon>
        <taxon>Hymenobacteraceae</taxon>
        <taxon>Adhaeribacter</taxon>
    </lineage>
</organism>
<sequence>MATDPKALKIKDFIYPLPEDRIAKFPLADRAASKLLFYQKGNIQDKSFTALPDLLPPDALLVFNNTKVVQARLFFKRPSGATIEIFCLEPVAPVTDMQLAMQQTGACTWKCLVGNAKRWKEESLELEITLPEQSTGRLKVTKCEKLEDSYFIHFTWEPVGLTFADILATAGNLPLPPYLNRLATEQDKQTYQTVYARQEGAVAAPTAGLHFTQEIFEALAARQIKTLQVTLHVGAGTFKPVKAEEMAQHNMHGEEIFVSAAAINQIRNHLPRPVIPVGTTSLRTLESLYWLGVMLIQEPELSLPDLCVPQWLPYETLNIPEPAEALSALTDYLQKNQLEYLSANTQIIIAPGYSFKLVRGLVTNFHQPESTLLLLVSALIGEDWRRIYDHGLANNYRFLSYGDSSLLLP</sequence>
<dbReference type="Pfam" id="PF02547">
    <property type="entry name" value="Queuosine_synth"/>
    <property type="match status" value="1"/>
</dbReference>
<protein>
    <submittedName>
        <fullName evidence="5">S-adenosylmethionine:tRNA ribosyltransferase-isomerase</fullName>
    </submittedName>
</protein>
<dbReference type="SUPFAM" id="SSF111337">
    <property type="entry name" value="QueA-like"/>
    <property type="match status" value="1"/>
</dbReference>
<reference evidence="5 6" key="1">
    <citation type="submission" date="2019-07" db="EMBL/GenBank/DDBJ databases">
        <title>Whole genome shotgun sequence of Adhaeribacter aerolatus NBRC 106133.</title>
        <authorList>
            <person name="Hosoyama A."/>
            <person name="Uohara A."/>
            <person name="Ohji S."/>
            <person name="Ichikawa N."/>
        </authorList>
    </citation>
    <scope>NUCLEOTIDE SEQUENCE [LARGE SCALE GENOMIC DNA]</scope>
    <source>
        <strain evidence="5 6">NBRC 106133</strain>
    </source>
</reference>
<dbReference type="InterPro" id="IPR036100">
    <property type="entry name" value="QueA_sf"/>
</dbReference>
<dbReference type="OrthoDB" id="9805933at2"/>
<dbReference type="PANTHER" id="PTHR30307:SF0">
    <property type="entry name" value="S-ADENOSYLMETHIONINE:TRNA RIBOSYLTRANSFERASE-ISOMERASE"/>
    <property type="match status" value="1"/>
</dbReference>
<dbReference type="Gene3D" id="2.40.10.240">
    <property type="entry name" value="QueA-like"/>
    <property type="match status" value="1"/>
</dbReference>
<accession>A0A512AUS6</accession>
<dbReference type="AlphaFoldDB" id="A0A512AUS6"/>